<dbReference type="KEGG" id="ppa:PAS_chr2-1_0328"/>
<protein>
    <submittedName>
        <fullName evidence="2">Palmitoyl transferase involved in protein palmitoylation</fullName>
    </submittedName>
</protein>
<keyword evidence="1" id="KW-1133">Transmembrane helix</keyword>
<feature type="transmembrane region" description="Helical" evidence="1">
    <location>
        <begin position="376"/>
        <end position="400"/>
    </location>
</feature>
<sequence>MVAPIPFKKFRFHRYDRYTAGSRWLYETRYHFNFWSYNLKTCAGLLGVCIYITMILTMNFLYENGTRMDFPVDVELDPFFLKEQLYMQLQATYFNQTNIVVNKTIGVNPFYQTMPEASQLSSIDRIAMLTEPVVRDENIHVPKLPLKLNYFDYKTASLQQSIISTFKGRMGHLNKFLEYKITTQYSLRVPELTHQPTEVKISDKGILYELVWNGGDEKKVEDRGSAAEYFQSLGVPPEHFLIFKGSKTAPAHFNFSKPQWTLHDLGSHMIREYSYLNHEKTAAMQTLADLIIFFSKQRFNLTVTNYDLVVKSLEDSIEKHRSKIILGRDLYFFSVIGCVGICASIILITILLDFLNRSASKSYLKTLCWGIRVVQILLSILCLYGVSAGIVYTALFTQAIESVDNDSFSELSRLLNSLELTAKFKVLKGFTNWFDFLFFRLLSTVFSFVIPTLAFIYFLQCEFHDLQVRLNYKMIDKYSYYVHKEAARSLLRHDLRAMDKEDDDYDNRQIYLYQDKQKRFLPVWIYLKNPKQYQRIINEFSKDREKHPIYTEMQLEKNILNYRVLAADYKLKPGEDIRSLPC</sequence>
<keyword evidence="3" id="KW-1185">Reference proteome</keyword>
<proteinExistence type="predicted"/>
<keyword evidence="1" id="KW-0472">Membrane</keyword>
<dbReference type="EMBL" id="FN392320">
    <property type="protein sequence ID" value="CAY68945.1"/>
    <property type="molecule type" value="Genomic_DNA"/>
</dbReference>
<evidence type="ECO:0000256" key="1">
    <source>
        <dbReference type="SAM" id="Phobius"/>
    </source>
</evidence>
<dbReference type="InParanoid" id="C4R0C1"/>
<dbReference type="OrthoDB" id="10289678at2759"/>
<dbReference type="AlphaFoldDB" id="C4R0C1"/>
<gene>
    <name evidence="2" type="ordered locus">PAS_chr2-1_0328</name>
</gene>
<dbReference type="GO" id="GO:0016740">
    <property type="term" value="F:transferase activity"/>
    <property type="evidence" value="ECO:0007669"/>
    <property type="project" value="UniProtKB-KW"/>
</dbReference>
<evidence type="ECO:0000313" key="3">
    <source>
        <dbReference type="Proteomes" id="UP000000314"/>
    </source>
</evidence>
<organism evidence="2 3">
    <name type="scientific">Komagataella phaffii (strain GS115 / ATCC 20864)</name>
    <name type="common">Yeast</name>
    <name type="synonym">Pichia pastoris</name>
    <dbReference type="NCBI Taxonomy" id="644223"/>
    <lineage>
        <taxon>Eukaryota</taxon>
        <taxon>Fungi</taxon>
        <taxon>Dikarya</taxon>
        <taxon>Ascomycota</taxon>
        <taxon>Saccharomycotina</taxon>
        <taxon>Pichiomycetes</taxon>
        <taxon>Pichiales</taxon>
        <taxon>Pichiaceae</taxon>
        <taxon>Komagataella</taxon>
    </lineage>
</organism>
<reference evidence="2 3" key="1">
    <citation type="journal article" date="2009" name="Nat. Biotechnol.">
        <title>Genome sequence of the recombinant protein production host Pichia pastoris.</title>
        <authorList>
            <person name="De Schutter K."/>
            <person name="Lin Y.C."/>
            <person name="Tiels P."/>
            <person name="Van Hecke A."/>
            <person name="Glinka S."/>
            <person name="Weber-Lehmann J."/>
            <person name="Rouze P."/>
            <person name="Van de Peer Y."/>
            <person name="Callewaert N."/>
        </authorList>
    </citation>
    <scope>NUCLEOTIDE SEQUENCE [LARGE SCALE GENOMIC DNA]</scope>
    <source>
        <strain evidence="3">GS115 / ATCC 20864</strain>
    </source>
</reference>
<dbReference type="Proteomes" id="UP000000314">
    <property type="component" value="Chromosome 2"/>
</dbReference>
<evidence type="ECO:0000313" key="2">
    <source>
        <dbReference type="EMBL" id="CAY68945.1"/>
    </source>
</evidence>
<keyword evidence="1" id="KW-0812">Transmembrane</keyword>
<dbReference type="HOGENOM" id="CLU_468594_0_0_1"/>
<dbReference type="GeneID" id="8199016"/>
<dbReference type="RefSeq" id="XP_002491225.1">
    <property type="nucleotide sequence ID" value="XM_002491180.1"/>
</dbReference>
<feature type="transmembrane region" description="Helical" evidence="1">
    <location>
        <begin position="437"/>
        <end position="459"/>
    </location>
</feature>
<accession>C4R0C1</accession>
<feature type="transmembrane region" description="Helical" evidence="1">
    <location>
        <begin position="42"/>
        <end position="62"/>
    </location>
</feature>
<keyword evidence="2" id="KW-0808">Transferase</keyword>
<feature type="transmembrane region" description="Helical" evidence="1">
    <location>
        <begin position="330"/>
        <end position="355"/>
    </location>
</feature>
<name>C4R0C1_KOMPG</name>